<dbReference type="AlphaFoldDB" id="A0A2G5B8C3"/>
<dbReference type="Gene3D" id="3.80.10.10">
    <property type="entry name" value="Ribonuclease Inhibitor"/>
    <property type="match status" value="1"/>
</dbReference>
<protein>
    <recommendedName>
        <fullName evidence="3">F-box domain-containing protein</fullName>
    </recommendedName>
</protein>
<evidence type="ECO:0000313" key="2">
    <source>
        <dbReference type="Proteomes" id="UP000242474"/>
    </source>
</evidence>
<dbReference type="InterPro" id="IPR032675">
    <property type="entry name" value="LRR_dom_sf"/>
</dbReference>
<accession>A0A2G5B8C3</accession>
<sequence>MQPQNICDLPDDILIHMFSKICLSHNFKTDIWKKELQLLAVCKKWRNLALLRVYRHVRFSLGSSPAYGQQSVSSNTVTVDDLDMCLKTNCALVSDAGVEKSIKYIDILVNYITHPFVKLNKIVAALQKVTPQWSGVRYLTITFIDTQVSDRHINNMALHVENITQFVQAFVELMPNLENIEYRGSSDNKAVQLLCGSLLAAFFQNIKQFISSQTLLLFEALEFKNITHLDINLQNKDVTHKAVFSSNTLLYLNMRNVPLGFNWAMFTYKNKPPMIEFTNLTALKIRYNWPQFEDRSLNTTNARRVEHPKLNFPKLKILNIINHDDYQPIIYQGLFPNRLHILRLTCRTNALRWLKHANLPQINNLSLMVTASHGDGHENEFAAIDQIASKATNINYVDFYVFNHEVLYQINSTDYSSITTLNAYPSVDADAIISLIKHLPMLSSLSLFNVLVTKEQAHSYTFAFSMYEPENLVPLNKNLKKLVLVCHDHVFTSADFTIFVGHLLPRLPSLVDLQVRKQFSGTVIKFLDEQISRYPQIKKVKVSSI</sequence>
<evidence type="ECO:0000313" key="1">
    <source>
        <dbReference type="EMBL" id="PIA15276.1"/>
    </source>
</evidence>
<reference evidence="1 2" key="1">
    <citation type="journal article" date="2015" name="Genome Biol. Evol.">
        <title>Phylogenomic analyses indicate that early fungi evolved digesting cell walls of algal ancestors of land plants.</title>
        <authorList>
            <person name="Chang Y."/>
            <person name="Wang S."/>
            <person name="Sekimoto S."/>
            <person name="Aerts A.L."/>
            <person name="Choi C."/>
            <person name="Clum A."/>
            <person name="LaButti K.M."/>
            <person name="Lindquist E.A."/>
            <person name="Yee Ngan C."/>
            <person name="Ohm R.A."/>
            <person name="Salamov A.A."/>
            <person name="Grigoriev I.V."/>
            <person name="Spatafora J.W."/>
            <person name="Berbee M.L."/>
        </authorList>
    </citation>
    <scope>NUCLEOTIDE SEQUENCE [LARGE SCALE GENOMIC DNA]</scope>
    <source>
        <strain evidence="1 2">NRRL 1564</strain>
    </source>
</reference>
<name>A0A2G5B8C3_COERN</name>
<keyword evidence="2" id="KW-1185">Reference proteome</keyword>
<dbReference type="CDD" id="cd09917">
    <property type="entry name" value="F-box_SF"/>
    <property type="match status" value="1"/>
</dbReference>
<dbReference type="EMBL" id="KZ303509">
    <property type="protein sequence ID" value="PIA15276.1"/>
    <property type="molecule type" value="Genomic_DNA"/>
</dbReference>
<dbReference type="OrthoDB" id="5595417at2759"/>
<proteinExistence type="predicted"/>
<gene>
    <name evidence="1" type="ORF">COEREDRAFT_88119</name>
</gene>
<evidence type="ECO:0008006" key="3">
    <source>
        <dbReference type="Google" id="ProtNLM"/>
    </source>
</evidence>
<organism evidence="1 2">
    <name type="scientific">Coemansia reversa (strain ATCC 12441 / NRRL 1564)</name>
    <dbReference type="NCBI Taxonomy" id="763665"/>
    <lineage>
        <taxon>Eukaryota</taxon>
        <taxon>Fungi</taxon>
        <taxon>Fungi incertae sedis</taxon>
        <taxon>Zoopagomycota</taxon>
        <taxon>Kickxellomycotina</taxon>
        <taxon>Kickxellomycetes</taxon>
        <taxon>Kickxellales</taxon>
        <taxon>Kickxellaceae</taxon>
        <taxon>Coemansia</taxon>
    </lineage>
</organism>
<dbReference type="Proteomes" id="UP000242474">
    <property type="component" value="Unassembled WGS sequence"/>
</dbReference>